<protein>
    <recommendedName>
        <fullName evidence="2">Reverse transcriptase domain-containing protein</fullName>
    </recommendedName>
</protein>
<evidence type="ECO:0000259" key="2">
    <source>
        <dbReference type="PROSITE" id="PS50878"/>
    </source>
</evidence>
<evidence type="ECO:0000313" key="4">
    <source>
        <dbReference type="Proteomes" id="UP000595140"/>
    </source>
</evidence>
<dbReference type="Pfam" id="PF13966">
    <property type="entry name" value="zf-RVT"/>
    <property type="match status" value="1"/>
</dbReference>
<sequence length="1609" mass="182429">MLGQTQRESSMGGLESLPRNSLSRTVTPESPGTGNTALAVAVPLLQTVDTTLKLVAKQADDQNQDGANENENDTSVETNSPAQVETNLIQSDQKSESINLEQILEPGAETLEIDHEVQSASDMYTNMARVEALATTIVNGRDAMAPEPAGSAEVKAVLVELEQICVGEDAQETIQNPTYIDPNSEIEQSCNDQTTIGPVLQSFEVDGQHYEIRSYEEAKTSNLREDPNDFQDVQNRRNKKAGKRGTAPRTIKTRSYDPNLEVGTVSEITRYWPSRKSTTREKIVTTKSYSGPFWHVGPVGPIGADGKRPKKIMPRNLALDQHPGKEDSPIFPVWVTMDKLPLHLIDFQALYTIGTLLGRPVKVDDYTVNRYRRESARICIEIDLSLPPPPKINIRLGEKDLVINCTYESRPIFCTQCKKLGHKIGINCSNSCNSNIHLPTGKVPSGKGKVGIQGENNLNWEMVRRKKTRGIQLKEKATKQQALAGEQGLVANRGFQNGAGKKGPTIYEWKAKVSNNFTTPNLMDLLYNEEENLQDDNTSQGGIRDTYFPTLSEAKAYAARSHKQKTLADKAKSMVDKHSDLITSITDSDFICSKDYCNIINTPPAHKGSMDDCINISSPVKGLAMLIEEVHHLPATEDDMEGINGFGYHSEGDGVRSNGRVLRRLDRVLVNKQMIDSFDDITITHISNTSSDHKPILLQCKSEDKGGAKPFKFPDAWINHHGFHKLVEEYWNNNTTYSGMYGLGHKLKGLKSVIKEWNNKVFGNIFTNLKKAEENAVQAQEAYEIDHTSSNREADNKARAQLLLAVANECSFWKQKANIKWMEEGDSNSKFFHDFVKGRRARSKIRSMTDQNGKMCTDLSQIQKMAVDHYTKLFWENKQVQMDPILEYLEQTITPTDNDNIMKIPTEKEIRDAVWNLNPNSAPGPDGFNGNFFKSCWGIIKDDVVRATQEFFLGVPVPKSYGSTFISLIPKKEDPKEFGEYRPISLSTFMSKINTRLLADRIQNILPKIISSEQTGFQKGMGIDDQILLVEEMVHKIEEKTRGGNMIIKLDMAKAFDNLEWGFIQGVLKKLGFSTQVISLLMANLKATYFSILINGSPYGFFQMKRGVKQGDPLSPLLFIIAAEGLSKAIHKSMESSYIKNFNTGRDLLISHLAYADDITIFSNGDARNLLKLKNLLQKYLDASGQEINYNKSRFYTGIKARDISKIENLLHMKHDRLPFKYLGAPICKGKLKKTDCGELLNHFSKYIDTWYSKTLNQMGRLILIKHVLSSIPLHLIAVHTLPKSIINKLHSMMSNFFWGKNNKKEKHHWKKWGDLCLPKSEGGLGLRDLHELQEAYSIKLWWNYRHSSSKWAHFMRAKYGTLSFEEKLTDSPTRKRICRIHIKAEEYLGDLTRELEEEDENEEIHMSIKQAFEYCRIQNNFQLSDKFNWNTLQIPKVQMFLWKANNNILPFPEALGSMGYCLPSRCPFCHNAEMNIDHCLLQCNKIREIWEKLASICEGPELKERISLKQHVMEWNLRSDTKTLRGVMKLILPGMISWSIWKHYAEITFGNEKENITAITQTLKKILTTWSWKYKHKGWMIKDNTLMDLGLQTFALSGETIRMAANGN</sequence>
<dbReference type="OrthoDB" id="536206at2759"/>
<feature type="region of interest" description="Disordered" evidence="1">
    <location>
        <begin position="219"/>
        <end position="251"/>
    </location>
</feature>
<feature type="compositionally biased region" description="Polar residues" evidence="1">
    <location>
        <begin position="18"/>
        <end position="35"/>
    </location>
</feature>
<dbReference type="PROSITE" id="PS50878">
    <property type="entry name" value="RT_POL"/>
    <property type="match status" value="1"/>
</dbReference>
<proteinExistence type="predicted"/>
<feature type="region of interest" description="Disordered" evidence="1">
    <location>
        <begin position="1"/>
        <end position="35"/>
    </location>
</feature>
<dbReference type="CDD" id="cd01650">
    <property type="entry name" value="RT_nLTR_like"/>
    <property type="match status" value="1"/>
</dbReference>
<dbReference type="SUPFAM" id="SSF56672">
    <property type="entry name" value="DNA/RNA polymerases"/>
    <property type="match status" value="1"/>
</dbReference>
<reference evidence="3 4" key="1">
    <citation type="submission" date="2018-04" db="EMBL/GenBank/DDBJ databases">
        <authorList>
            <person name="Vogel A."/>
        </authorList>
    </citation>
    <scope>NUCLEOTIDE SEQUENCE [LARGE SCALE GENOMIC DNA]</scope>
</reference>
<dbReference type="InterPro" id="IPR026960">
    <property type="entry name" value="RVT-Znf"/>
</dbReference>
<dbReference type="Proteomes" id="UP000595140">
    <property type="component" value="Unassembled WGS sequence"/>
</dbReference>
<accession>A0A484NA06</accession>
<evidence type="ECO:0000313" key="3">
    <source>
        <dbReference type="EMBL" id="VFQ96694.1"/>
    </source>
</evidence>
<dbReference type="InterPro" id="IPR043502">
    <property type="entry name" value="DNA/RNA_pol_sf"/>
</dbReference>
<dbReference type="InterPro" id="IPR000477">
    <property type="entry name" value="RT_dom"/>
</dbReference>
<organism evidence="3 4">
    <name type="scientific">Cuscuta campestris</name>
    <dbReference type="NCBI Taxonomy" id="132261"/>
    <lineage>
        <taxon>Eukaryota</taxon>
        <taxon>Viridiplantae</taxon>
        <taxon>Streptophyta</taxon>
        <taxon>Embryophyta</taxon>
        <taxon>Tracheophyta</taxon>
        <taxon>Spermatophyta</taxon>
        <taxon>Magnoliopsida</taxon>
        <taxon>eudicotyledons</taxon>
        <taxon>Gunneridae</taxon>
        <taxon>Pentapetalae</taxon>
        <taxon>asterids</taxon>
        <taxon>lamiids</taxon>
        <taxon>Solanales</taxon>
        <taxon>Convolvulaceae</taxon>
        <taxon>Cuscuteae</taxon>
        <taxon>Cuscuta</taxon>
        <taxon>Cuscuta subgen. Grammica</taxon>
        <taxon>Cuscuta sect. Cleistogrammica</taxon>
    </lineage>
</organism>
<dbReference type="PANTHER" id="PTHR33116">
    <property type="entry name" value="REVERSE TRANSCRIPTASE ZINC-BINDING DOMAIN-CONTAINING PROTEIN-RELATED-RELATED"/>
    <property type="match status" value="1"/>
</dbReference>
<evidence type="ECO:0000256" key="1">
    <source>
        <dbReference type="SAM" id="MobiDB-lite"/>
    </source>
</evidence>
<dbReference type="Pfam" id="PF00078">
    <property type="entry name" value="RVT_1"/>
    <property type="match status" value="1"/>
</dbReference>
<feature type="region of interest" description="Disordered" evidence="1">
    <location>
        <begin position="59"/>
        <end position="82"/>
    </location>
</feature>
<dbReference type="PANTHER" id="PTHR33116:SF78">
    <property type="entry name" value="OS12G0587133 PROTEIN"/>
    <property type="match status" value="1"/>
</dbReference>
<dbReference type="EMBL" id="OOIL02006192">
    <property type="protein sequence ID" value="VFQ96694.1"/>
    <property type="molecule type" value="Genomic_DNA"/>
</dbReference>
<name>A0A484NA06_9ASTE</name>
<gene>
    <name evidence="3" type="ORF">CCAM_LOCUS38470</name>
</gene>
<keyword evidence="4" id="KW-1185">Reference proteome</keyword>
<feature type="domain" description="Reverse transcriptase" evidence="2">
    <location>
        <begin position="950"/>
        <end position="1227"/>
    </location>
</feature>